<feature type="region of interest" description="Disordered" evidence="1">
    <location>
        <begin position="130"/>
        <end position="149"/>
    </location>
</feature>
<name>A0A059AFL5_EUCGR</name>
<dbReference type="InParanoid" id="A0A059AFL5"/>
<evidence type="ECO:0000313" key="2">
    <source>
        <dbReference type="EMBL" id="KCW52633.1"/>
    </source>
</evidence>
<protein>
    <submittedName>
        <fullName evidence="2">Uncharacterized protein</fullName>
    </submittedName>
</protein>
<dbReference type="Gramene" id="KCW52633">
    <property type="protein sequence ID" value="KCW52633"/>
    <property type="gene ID" value="EUGRSUZ_J02004"/>
</dbReference>
<evidence type="ECO:0000256" key="1">
    <source>
        <dbReference type="SAM" id="MobiDB-lite"/>
    </source>
</evidence>
<gene>
    <name evidence="2" type="ORF">EUGRSUZ_J02004</name>
</gene>
<feature type="compositionally biased region" description="Polar residues" evidence="1">
    <location>
        <begin position="136"/>
        <end position="145"/>
    </location>
</feature>
<dbReference type="AlphaFoldDB" id="A0A059AFL5"/>
<accession>A0A059AFL5</accession>
<dbReference type="EMBL" id="KK198762">
    <property type="protein sequence ID" value="KCW52633.1"/>
    <property type="molecule type" value="Genomic_DNA"/>
</dbReference>
<reference evidence="2" key="1">
    <citation type="submission" date="2013-07" db="EMBL/GenBank/DDBJ databases">
        <title>The genome of Eucalyptus grandis.</title>
        <authorList>
            <person name="Schmutz J."/>
            <person name="Hayes R."/>
            <person name="Myburg A."/>
            <person name="Tuskan G."/>
            <person name="Grattapaglia D."/>
            <person name="Rokhsar D.S."/>
        </authorList>
    </citation>
    <scope>NUCLEOTIDE SEQUENCE</scope>
    <source>
        <tissue evidence="2">Leaf extractions</tissue>
    </source>
</reference>
<organism evidence="2">
    <name type="scientific">Eucalyptus grandis</name>
    <name type="common">Flooded gum</name>
    <dbReference type="NCBI Taxonomy" id="71139"/>
    <lineage>
        <taxon>Eukaryota</taxon>
        <taxon>Viridiplantae</taxon>
        <taxon>Streptophyta</taxon>
        <taxon>Embryophyta</taxon>
        <taxon>Tracheophyta</taxon>
        <taxon>Spermatophyta</taxon>
        <taxon>Magnoliopsida</taxon>
        <taxon>eudicotyledons</taxon>
        <taxon>Gunneridae</taxon>
        <taxon>Pentapetalae</taxon>
        <taxon>rosids</taxon>
        <taxon>malvids</taxon>
        <taxon>Myrtales</taxon>
        <taxon>Myrtaceae</taxon>
        <taxon>Myrtoideae</taxon>
        <taxon>Eucalypteae</taxon>
        <taxon>Eucalyptus</taxon>
    </lineage>
</organism>
<proteinExistence type="predicted"/>
<sequence>MAMSCTLRLPPSPNAHEEPVSLARIRSVYKAPNAHGKSFHHLTNSLSFSLSLSVPSNLHGTTPFFSLLFCNDANVNPPPSEHQPLSSLPAPNAYVSLAPLTRTHHASAHHRRSHHAACCCCSHSRIHEATRPASGHETSTPSQRAFSKRAPLVARFHKRKCSAVG</sequence>